<dbReference type="RefSeq" id="WP_090706383.1">
    <property type="nucleotide sequence ID" value="NZ_FNHH01000028.1"/>
</dbReference>
<keyword evidence="3" id="KW-1185">Reference proteome</keyword>
<dbReference type="EMBL" id="FNHH01000028">
    <property type="protein sequence ID" value="SDM91529.1"/>
    <property type="molecule type" value="Genomic_DNA"/>
</dbReference>
<proteinExistence type="predicted"/>
<evidence type="ECO:0000313" key="2">
    <source>
        <dbReference type="EMBL" id="SDM91529.1"/>
    </source>
</evidence>
<dbReference type="STRING" id="990371.SAMN05421813_12849"/>
<name>A0A1G9X436_9SPHI</name>
<evidence type="ECO:0000313" key="3">
    <source>
        <dbReference type="Proteomes" id="UP000199226"/>
    </source>
</evidence>
<organism evidence="2 3">
    <name type="scientific">Daejeonella rubra</name>
    <dbReference type="NCBI Taxonomy" id="990371"/>
    <lineage>
        <taxon>Bacteria</taxon>
        <taxon>Pseudomonadati</taxon>
        <taxon>Bacteroidota</taxon>
        <taxon>Sphingobacteriia</taxon>
        <taxon>Sphingobacteriales</taxon>
        <taxon>Sphingobacteriaceae</taxon>
        <taxon>Daejeonella</taxon>
    </lineage>
</organism>
<protein>
    <submittedName>
        <fullName evidence="2">Uncharacterized protein</fullName>
    </submittedName>
</protein>
<gene>
    <name evidence="2" type="ORF">SAMN05421813_12849</name>
</gene>
<sequence length="136" mass="15533">MKHLFKKEDAPQSRSTKTVKTLGPEEFLDKSKGGYWDTPGDFLTWGESLRPADANELDKTFGYMHANLKCIKESEIKTDKGNRPYKFYTFNRSAKSQPGVKVILEGPMTKVMDDYQDGVLEINFNLQELIVYAQSV</sequence>
<dbReference type="Proteomes" id="UP000199226">
    <property type="component" value="Unassembled WGS sequence"/>
</dbReference>
<accession>A0A1G9X436</accession>
<feature type="region of interest" description="Disordered" evidence="1">
    <location>
        <begin position="1"/>
        <end position="25"/>
    </location>
</feature>
<feature type="compositionally biased region" description="Basic and acidic residues" evidence="1">
    <location>
        <begin position="1"/>
        <end position="11"/>
    </location>
</feature>
<evidence type="ECO:0000256" key="1">
    <source>
        <dbReference type="SAM" id="MobiDB-lite"/>
    </source>
</evidence>
<reference evidence="3" key="1">
    <citation type="submission" date="2016-10" db="EMBL/GenBank/DDBJ databases">
        <authorList>
            <person name="Varghese N."/>
            <person name="Submissions S."/>
        </authorList>
    </citation>
    <scope>NUCLEOTIDE SEQUENCE [LARGE SCALE GENOMIC DNA]</scope>
    <source>
        <strain evidence="3">DSM 24536</strain>
    </source>
</reference>
<dbReference type="AlphaFoldDB" id="A0A1G9X436"/>